<accession>A0A2P6TGK2</accession>
<feature type="compositionally biased region" description="Low complexity" evidence="1">
    <location>
        <begin position="16"/>
        <end position="31"/>
    </location>
</feature>
<dbReference type="EMBL" id="LHPG02000017">
    <property type="protein sequence ID" value="PRW33230.1"/>
    <property type="molecule type" value="Genomic_DNA"/>
</dbReference>
<dbReference type="AlphaFoldDB" id="A0A2P6TGK2"/>
<organism evidence="2 3">
    <name type="scientific">Chlorella sorokiniana</name>
    <name type="common">Freshwater green alga</name>
    <dbReference type="NCBI Taxonomy" id="3076"/>
    <lineage>
        <taxon>Eukaryota</taxon>
        <taxon>Viridiplantae</taxon>
        <taxon>Chlorophyta</taxon>
        <taxon>core chlorophytes</taxon>
        <taxon>Trebouxiophyceae</taxon>
        <taxon>Chlorellales</taxon>
        <taxon>Chlorellaceae</taxon>
        <taxon>Chlorella clade</taxon>
        <taxon>Chlorella</taxon>
    </lineage>
</organism>
<sequence length="188" mass="19508">MEAEEEVGDSMAVERSPASAGGSLASAPVGSRQTRPPSRHARNQSCPAALMHTFGSSSSLAAMDDEPSTPQWSPALQASMAAWQSATSLMQELQLLQTEPVPPSLVAAPLPPTLLPTPPQQGEQLRQQQLQAEALAAAQNAPAWLHSLLAAQQQVAVCEATSPERGATRSDGAVAVAPLVPAIPNPNE</sequence>
<keyword evidence="2" id="KW-0477">Merozoite</keyword>
<gene>
    <name evidence="2" type="ORF">C2E21_7878</name>
</gene>
<proteinExistence type="predicted"/>
<protein>
    <submittedName>
        <fullName evidence="2">Merozoite surface</fullName>
    </submittedName>
</protein>
<name>A0A2P6TGK2_CHLSO</name>
<evidence type="ECO:0000313" key="2">
    <source>
        <dbReference type="EMBL" id="PRW33230.1"/>
    </source>
</evidence>
<keyword evidence="3" id="KW-1185">Reference proteome</keyword>
<reference evidence="2 3" key="1">
    <citation type="journal article" date="2018" name="Plant J.">
        <title>Genome sequences of Chlorella sorokiniana UTEX 1602 and Micractinium conductrix SAG 241.80: implications to maltose excretion by a green alga.</title>
        <authorList>
            <person name="Arriola M.B."/>
            <person name="Velmurugan N."/>
            <person name="Zhang Y."/>
            <person name="Plunkett M.H."/>
            <person name="Hondzo H."/>
            <person name="Barney B.M."/>
        </authorList>
    </citation>
    <scope>NUCLEOTIDE SEQUENCE [LARGE SCALE GENOMIC DNA]</scope>
    <source>
        <strain evidence="3">UTEX 1602</strain>
    </source>
</reference>
<feature type="region of interest" description="Disordered" evidence="1">
    <location>
        <begin position="1"/>
        <end position="52"/>
    </location>
</feature>
<evidence type="ECO:0000313" key="3">
    <source>
        <dbReference type="Proteomes" id="UP000239899"/>
    </source>
</evidence>
<comment type="caution">
    <text evidence="2">The sequence shown here is derived from an EMBL/GenBank/DDBJ whole genome shotgun (WGS) entry which is preliminary data.</text>
</comment>
<dbReference type="Proteomes" id="UP000239899">
    <property type="component" value="Unassembled WGS sequence"/>
</dbReference>
<evidence type="ECO:0000256" key="1">
    <source>
        <dbReference type="SAM" id="MobiDB-lite"/>
    </source>
</evidence>